<sequence length="600" mass="66430">MAAQTPAPPESTELTVTVIKAAPKIDVDFGRAREDADEVQWGLSFPLPRPLDVDKLLLLFSVSDTLQQCVDAMVSNIDARGWAPEPVLDLDADDAAEQVATAMYLERRSRSPAASMPTAEEVEETLKEWRREARLEKALLKLRVKALCYESSFSELRQQKRRDREVIGWGAWEIIRSDSGDIVRAKHVPSRTLWLTTIDDEVTATPAWLPTSDVSREAVIVDRRFRRVIQIDSAGAYTYFKWFGDPRIISAKSGKPYDSEKDLLEADGEDHEAGEVKGEPPKPATEILWFGTYYPEGAYPQPRWHGLIPNIVGSREASEDNARYLSNSAIPQGLLLVSDGRVGPSSKGSLSTFFESNEGNARQKIAVVEATTPRENAILPGSGRVQLEWVSLRQAQQDDLTFSQYIMMTSDQVGEAFRLPSLLRGRVKDLNKANAVAVLEFAEDQVFAPERQSFDDLINDTLVANWGIRFWRFKSLGSRKRDPESIAKIAEAFLRAGVVTPAELRDLAEQLLGVDLPSSASDWQHITQLMVTAGHIPPSAKPPETVSQPVGPPADPDELQEPPTGSAEDIAKRILKMEAFLATARQAEAMATMPEPDGTS</sequence>
<feature type="region of interest" description="Disordered" evidence="1">
    <location>
        <begin position="534"/>
        <end position="571"/>
    </location>
</feature>
<protein>
    <recommendedName>
        <fullName evidence="3">Portal protein</fullName>
    </recommendedName>
</protein>
<accession>A0A0F9WMU5</accession>
<comment type="caution">
    <text evidence="2">The sequence shown here is derived from an EMBL/GenBank/DDBJ whole genome shotgun (WGS) entry which is preliminary data.</text>
</comment>
<dbReference type="AlphaFoldDB" id="A0A0F9WMU5"/>
<name>A0A0F9WMU5_9ZZZZ</name>
<dbReference type="EMBL" id="LAZR01000138">
    <property type="protein sequence ID" value="KKN87441.1"/>
    <property type="molecule type" value="Genomic_DNA"/>
</dbReference>
<organism evidence="2">
    <name type="scientific">marine sediment metagenome</name>
    <dbReference type="NCBI Taxonomy" id="412755"/>
    <lineage>
        <taxon>unclassified sequences</taxon>
        <taxon>metagenomes</taxon>
        <taxon>ecological metagenomes</taxon>
    </lineage>
</organism>
<evidence type="ECO:0000313" key="2">
    <source>
        <dbReference type="EMBL" id="KKN87441.1"/>
    </source>
</evidence>
<reference evidence="2" key="1">
    <citation type="journal article" date="2015" name="Nature">
        <title>Complex archaea that bridge the gap between prokaryotes and eukaryotes.</title>
        <authorList>
            <person name="Spang A."/>
            <person name="Saw J.H."/>
            <person name="Jorgensen S.L."/>
            <person name="Zaremba-Niedzwiedzka K."/>
            <person name="Martijn J."/>
            <person name="Lind A.E."/>
            <person name="van Eijk R."/>
            <person name="Schleper C."/>
            <person name="Guy L."/>
            <person name="Ettema T.J."/>
        </authorList>
    </citation>
    <scope>NUCLEOTIDE SEQUENCE</scope>
</reference>
<evidence type="ECO:0008006" key="3">
    <source>
        <dbReference type="Google" id="ProtNLM"/>
    </source>
</evidence>
<proteinExistence type="predicted"/>
<gene>
    <name evidence="2" type="ORF">LCGC14_0258960</name>
</gene>
<evidence type="ECO:0000256" key="1">
    <source>
        <dbReference type="SAM" id="MobiDB-lite"/>
    </source>
</evidence>